<dbReference type="RefSeq" id="WP_062334588.1">
    <property type="nucleotide sequence ID" value="NZ_CBCRZU010000001.1"/>
</dbReference>
<dbReference type="AlphaFoldDB" id="A0A378QBX7"/>
<dbReference type="Pfam" id="PF00072">
    <property type="entry name" value="Response_reg"/>
    <property type="match status" value="1"/>
</dbReference>
<dbReference type="InterPro" id="IPR011006">
    <property type="entry name" value="CheY-like_superfamily"/>
</dbReference>
<dbReference type="CDD" id="cd17563">
    <property type="entry name" value="REC_RegA-like"/>
    <property type="match status" value="1"/>
</dbReference>
<dbReference type="PANTHER" id="PTHR44591">
    <property type="entry name" value="STRESS RESPONSE REGULATOR PROTEIN 1"/>
    <property type="match status" value="1"/>
</dbReference>
<dbReference type="PANTHER" id="PTHR44591:SF3">
    <property type="entry name" value="RESPONSE REGULATORY DOMAIN-CONTAINING PROTEIN"/>
    <property type="match status" value="1"/>
</dbReference>
<dbReference type="InterPro" id="IPR002197">
    <property type="entry name" value="HTH_Fis"/>
</dbReference>
<evidence type="ECO:0000256" key="2">
    <source>
        <dbReference type="PROSITE-ProRule" id="PRU00169"/>
    </source>
</evidence>
<dbReference type="SUPFAM" id="SSF52172">
    <property type="entry name" value="CheY-like"/>
    <property type="match status" value="1"/>
</dbReference>
<dbReference type="GO" id="GO:0000160">
    <property type="term" value="P:phosphorelay signal transduction system"/>
    <property type="evidence" value="ECO:0007669"/>
    <property type="project" value="InterPro"/>
</dbReference>
<gene>
    <name evidence="4" type="primary">regA</name>
    <name evidence="4" type="ORF">NCTC10465_01483</name>
</gene>
<dbReference type="EMBL" id="UGPY01000001">
    <property type="protein sequence ID" value="STY97698.1"/>
    <property type="molecule type" value="Genomic_DNA"/>
</dbReference>
<dbReference type="SMART" id="SM00448">
    <property type="entry name" value="REC"/>
    <property type="match status" value="1"/>
</dbReference>
<dbReference type="InterPro" id="IPR001789">
    <property type="entry name" value="Sig_transdc_resp-reg_receiver"/>
</dbReference>
<dbReference type="Gene3D" id="1.10.10.60">
    <property type="entry name" value="Homeodomain-like"/>
    <property type="match status" value="1"/>
</dbReference>
<sequence>MQHPSLLAETWLIIDDDEVFCRILKKSLEKQGNQVLTASNADSALQLAKKQSPKFIILDLNIGDDNGIHLIEPLLAITPTAKILMLTGYASIATAVSAVKMGAYHYLPKPCSLDDIYKVLDIVVAPTKSLSSATDERLSLEHHEWEYIHQVLDECQGNISEAARVLKMHRRTLQRKLQKKRKVDAQ</sequence>
<organism evidence="4 5">
    <name type="scientific">Faucicola osloensis</name>
    <name type="common">Moraxella osloensis</name>
    <dbReference type="NCBI Taxonomy" id="34062"/>
    <lineage>
        <taxon>Bacteria</taxon>
        <taxon>Pseudomonadati</taxon>
        <taxon>Pseudomonadota</taxon>
        <taxon>Gammaproteobacteria</taxon>
        <taxon>Moraxellales</taxon>
        <taxon>Moraxellaceae</taxon>
        <taxon>Faucicola</taxon>
    </lineage>
</organism>
<evidence type="ECO:0000256" key="1">
    <source>
        <dbReference type="ARBA" id="ARBA00022553"/>
    </source>
</evidence>
<keyword evidence="1 2" id="KW-0597">Phosphoprotein</keyword>
<dbReference type="InterPro" id="IPR050595">
    <property type="entry name" value="Bact_response_regulator"/>
</dbReference>
<dbReference type="Proteomes" id="UP000255230">
    <property type="component" value="Unassembled WGS sequence"/>
</dbReference>
<dbReference type="PROSITE" id="PS50110">
    <property type="entry name" value="RESPONSE_REGULATORY"/>
    <property type="match status" value="1"/>
</dbReference>
<evidence type="ECO:0000259" key="3">
    <source>
        <dbReference type="PROSITE" id="PS50110"/>
    </source>
</evidence>
<dbReference type="Gene3D" id="3.40.50.2300">
    <property type="match status" value="1"/>
</dbReference>
<feature type="domain" description="Response regulatory" evidence="3">
    <location>
        <begin position="10"/>
        <end position="124"/>
    </location>
</feature>
<dbReference type="GeneID" id="35778573"/>
<dbReference type="Pfam" id="PF02954">
    <property type="entry name" value="HTH_8"/>
    <property type="match status" value="1"/>
</dbReference>
<evidence type="ECO:0000313" key="5">
    <source>
        <dbReference type="Proteomes" id="UP000255230"/>
    </source>
</evidence>
<protein>
    <submittedName>
        <fullName evidence="4">Response regulator prrA</fullName>
    </submittedName>
</protein>
<accession>A0A378QBX7</accession>
<reference evidence="4 5" key="1">
    <citation type="submission" date="2018-06" db="EMBL/GenBank/DDBJ databases">
        <authorList>
            <consortium name="Pathogen Informatics"/>
            <person name="Doyle S."/>
        </authorList>
    </citation>
    <scope>NUCLEOTIDE SEQUENCE [LARGE SCALE GENOMIC DNA]</scope>
    <source>
        <strain evidence="4 5">NCTC10465</strain>
    </source>
</reference>
<feature type="modified residue" description="4-aspartylphosphate" evidence="2">
    <location>
        <position position="59"/>
    </location>
</feature>
<name>A0A378QBX7_FAUOS</name>
<keyword evidence="5" id="KW-1185">Reference proteome</keyword>
<dbReference type="GO" id="GO:0043565">
    <property type="term" value="F:sequence-specific DNA binding"/>
    <property type="evidence" value="ECO:0007669"/>
    <property type="project" value="InterPro"/>
</dbReference>
<dbReference type="PRINTS" id="PR01590">
    <property type="entry name" value="HTHFIS"/>
</dbReference>
<proteinExistence type="predicted"/>
<evidence type="ECO:0000313" key="4">
    <source>
        <dbReference type="EMBL" id="STY97698.1"/>
    </source>
</evidence>
<dbReference type="KEGG" id="mos:AXE82_10760"/>